<sequence>MSTSREMTPKKGLLLSLAVFAALFVVGERALARYGWGHFHPPKKLTAAREGGKDCVVFTGDSRMEAGYSGPQLREGLTSGGLDTCVGDLSLGGAGMDAQFTMVREYLASGSPPRAVVVGVVAEALMDEKAADSSQWVGNLAANLLFSRFADAPLHFPFVTAEAIQVLDRRLRFQLERLSSYGIYRSIIWSKVQAVQDRLVKRAPVARNEFGALEDMKNLGESFTARGQQSLATWKATHTFQPNRYFVALMEETSRQGVPLILVELPMPEAYLRELTRSPEGTALRQEMKRFLAGRGIHYIDLASPSWFSDRLLSDGVHLNREGAALLSKDMGRELSHVLVRQPDAGSRMGEAGAP</sequence>
<protein>
    <submittedName>
        <fullName evidence="1">SGNH/GDSL hydrolase family protein</fullName>
    </submittedName>
</protein>
<evidence type="ECO:0000313" key="1">
    <source>
        <dbReference type="EMBL" id="WNG44302.1"/>
    </source>
</evidence>
<accession>A0ABY9WRE3</accession>
<dbReference type="SUPFAM" id="SSF52266">
    <property type="entry name" value="SGNH hydrolase"/>
    <property type="match status" value="1"/>
</dbReference>
<dbReference type="InterPro" id="IPR036514">
    <property type="entry name" value="SGNH_hydro_sf"/>
</dbReference>
<gene>
    <name evidence="1" type="ORF">F0U60_09400</name>
</gene>
<dbReference type="RefSeq" id="WP_395816826.1">
    <property type="nucleotide sequence ID" value="NZ_CP043494.1"/>
</dbReference>
<dbReference type="CDD" id="cd00229">
    <property type="entry name" value="SGNH_hydrolase"/>
    <property type="match status" value="1"/>
</dbReference>
<reference evidence="1 2" key="1">
    <citation type="submission" date="2019-08" db="EMBL/GenBank/DDBJ databases">
        <title>Archangium and Cystobacter genomes.</title>
        <authorList>
            <person name="Chen I.-C.K."/>
            <person name="Wielgoss S."/>
        </authorList>
    </citation>
    <scope>NUCLEOTIDE SEQUENCE [LARGE SCALE GENOMIC DNA]</scope>
    <source>
        <strain evidence="1 2">Cbm 6</strain>
    </source>
</reference>
<dbReference type="GO" id="GO:0016787">
    <property type="term" value="F:hydrolase activity"/>
    <property type="evidence" value="ECO:0007669"/>
    <property type="project" value="UniProtKB-KW"/>
</dbReference>
<dbReference type="Proteomes" id="UP001611383">
    <property type="component" value="Chromosome"/>
</dbReference>
<proteinExistence type="predicted"/>
<dbReference type="EMBL" id="CP043494">
    <property type="protein sequence ID" value="WNG44302.1"/>
    <property type="molecule type" value="Genomic_DNA"/>
</dbReference>
<keyword evidence="2" id="KW-1185">Reference proteome</keyword>
<dbReference type="Gene3D" id="3.40.50.1110">
    <property type="entry name" value="SGNH hydrolase"/>
    <property type="match status" value="1"/>
</dbReference>
<organism evidence="1 2">
    <name type="scientific">Archangium minus</name>
    <dbReference type="NCBI Taxonomy" id="83450"/>
    <lineage>
        <taxon>Bacteria</taxon>
        <taxon>Pseudomonadati</taxon>
        <taxon>Myxococcota</taxon>
        <taxon>Myxococcia</taxon>
        <taxon>Myxococcales</taxon>
        <taxon>Cystobacterineae</taxon>
        <taxon>Archangiaceae</taxon>
        <taxon>Archangium</taxon>
    </lineage>
</organism>
<keyword evidence="1" id="KW-0378">Hydrolase</keyword>
<name>A0ABY9WRE3_9BACT</name>
<evidence type="ECO:0000313" key="2">
    <source>
        <dbReference type="Proteomes" id="UP001611383"/>
    </source>
</evidence>